<dbReference type="RefSeq" id="WP_380903743.1">
    <property type="nucleotide sequence ID" value="NZ_JBHUEG010000001.1"/>
</dbReference>
<keyword evidence="3" id="KW-1185">Reference proteome</keyword>
<comment type="caution">
    <text evidence="2">The sequence shown here is derived from an EMBL/GenBank/DDBJ whole genome shotgun (WGS) entry which is preliminary data.</text>
</comment>
<keyword evidence="1" id="KW-1133">Transmembrane helix</keyword>
<keyword evidence="1" id="KW-0472">Membrane</keyword>
<organism evidence="2 3">
    <name type="scientific">Sphingobacterium suaedae</name>
    <dbReference type="NCBI Taxonomy" id="1686402"/>
    <lineage>
        <taxon>Bacteria</taxon>
        <taxon>Pseudomonadati</taxon>
        <taxon>Bacteroidota</taxon>
        <taxon>Sphingobacteriia</taxon>
        <taxon>Sphingobacteriales</taxon>
        <taxon>Sphingobacteriaceae</taxon>
        <taxon>Sphingobacterium</taxon>
    </lineage>
</organism>
<gene>
    <name evidence="2" type="ORF">ACFSR5_11185</name>
</gene>
<dbReference type="Proteomes" id="UP001597545">
    <property type="component" value="Unassembled WGS sequence"/>
</dbReference>
<keyword evidence="1" id="KW-0812">Transmembrane</keyword>
<evidence type="ECO:0000313" key="3">
    <source>
        <dbReference type="Proteomes" id="UP001597545"/>
    </source>
</evidence>
<reference evidence="3" key="1">
    <citation type="journal article" date="2019" name="Int. J. Syst. Evol. Microbiol.">
        <title>The Global Catalogue of Microorganisms (GCM) 10K type strain sequencing project: providing services to taxonomists for standard genome sequencing and annotation.</title>
        <authorList>
            <consortium name="The Broad Institute Genomics Platform"/>
            <consortium name="The Broad Institute Genome Sequencing Center for Infectious Disease"/>
            <person name="Wu L."/>
            <person name="Ma J."/>
        </authorList>
    </citation>
    <scope>NUCLEOTIDE SEQUENCE [LARGE SCALE GENOMIC DNA]</scope>
    <source>
        <strain evidence="3">KCTC 42662</strain>
    </source>
</reference>
<protein>
    <submittedName>
        <fullName evidence="2">Uncharacterized protein</fullName>
    </submittedName>
</protein>
<dbReference type="EMBL" id="JBHULR010000004">
    <property type="protein sequence ID" value="MFD2548209.1"/>
    <property type="molecule type" value="Genomic_DNA"/>
</dbReference>
<accession>A0ABW5KHZ2</accession>
<evidence type="ECO:0000313" key="2">
    <source>
        <dbReference type="EMBL" id="MFD2548209.1"/>
    </source>
</evidence>
<sequence>MASTLILRRYKEPHYVLFDPYRIMARLRSLGLYTFLLFLLSFRRAGRRQQLDLRHGIGTCDNDMDAICMVSLLLFLNK</sequence>
<evidence type="ECO:0000256" key="1">
    <source>
        <dbReference type="SAM" id="Phobius"/>
    </source>
</evidence>
<name>A0ABW5KHZ2_9SPHI</name>
<proteinExistence type="predicted"/>
<feature type="transmembrane region" description="Helical" evidence="1">
    <location>
        <begin position="23"/>
        <end position="42"/>
    </location>
</feature>